<comment type="caution">
    <text evidence="2">The sequence shown here is derived from an EMBL/GenBank/DDBJ whole genome shotgun (WGS) entry which is preliminary data.</text>
</comment>
<evidence type="ECO:0000313" key="3">
    <source>
        <dbReference type="Proteomes" id="UP000048984"/>
    </source>
</evidence>
<keyword evidence="3" id="KW-1185">Reference proteome</keyword>
<dbReference type="InterPro" id="IPR042204">
    <property type="entry name" value="2Fe-2S-bd_N"/>
</dbReference>
<organism evidence="2 3">
    <name type="scientific">Prosthecodimorpha hirschii</name>
    <dbReference type="NCBI Taxonomy" id="665126"/>
    <lineage>
        <taxon>Bacteria</taxon>
        <taxon>Pseudomonadati</taxon>
        <taxon>Pseudomonadota</taxon>
        <taxon>Alphaproteobacteria</taxon>
        <taxon>Hyphomicrobiales</taxon>
        <taxon>Ancalomicrobiaceae</taxon>
        <taxon>Prosthecodimorpha</taxon>
    </lineage>
</organism>
<dbReference type="Gene3D" id="3.10.20.440">
    <property type="entry name" value="2Fe-2S iron-sulphur cluster binding domain, sarcosine oxidase, alpha subunit, N-terminal domain"/>
    <property type="match status" value="1"/>
</dbReference>
<dbReference type="Proteomes" id="UP000048984">
    <property type="component" value="Unassembled WGS sequence"/>
</dbReference>
<protein>
    <recommendedName>
        <fullName evidence="4">(2Fe-2S)-binding protein</fullName>
    </recommendedName>
</protein>
<dbReference type="InterPro" id="IPR036010">
    <property type="entry name" value="2Fe-2S_ferredoxin-like_sf"/>
</dbReference>
<reference evidence="2 3" key="1">
    <citation type="submission" date="2015-09" db="EMBL/GenBank/DDBJ databases">
        <authorList>
            <person name="Jackson K.R."/>
            <person name="Lunt B.L."/>
            <person name="Fisher J.N.B."/>
            <person name="Gardner A.V."/>
            <person name="Bailey M.E."/>
            <person name="Deus L.M."/>
            <person name="Earl A.S."/>
            <person name="Gibby P.D."/>
            <person name="Hartmann K.A."/>
            <person name="Liu J.E."/>
            <person name="Manci A.M."/>
            <person name="Nielsen D.A."/>
            <person name="Solomon M.B."/>
            <person name="Breakwell D.P."/>
            <person name="Burnett S.H."/>
            <person name="Grose J.H."/>
        </authorList>
    </citation>
    <scope>NUCLEOTIDE SEQUENCE [LARGE SCALE GENOMIC DNA]</scope>
    <source>
        <strain evidence="2 3">16</strain>
    </source>
</reference>
<accession>A0A0P6W5W7</accession>
<dbReference type="STRING" id="665126.ABB55_11080"/>
<proteinExistence type="predicted"/>
<sequence length="95" mass="9862">MPAVRIAKGIERGRPVTIVVDGQPVAAHEGETLAAALAAAGRTVLRHSPRAGTARGAFCLMGVCQECLVRVDGRLRQACRVGVADGQVVECRGSL</sequence>
<name>A0A0P6W5W7_9HYPH</name>
<dbReference type="Pfam" id="PF13510">
    <property type="entry name" value="Fer2_4"/>
    <property type="match status" value="1"/>
</dbReference>
<evidence type="ECO:0000256" key="1">
    <source>
        <dbReference type="ARBA" id="ARBA00023002"/>
    </source>
</evidence>
<dbReference type="GO" id="GO:0016491">
    <property type="term" value="F:oxidoreductase activity"/>
    <property type="evidence" value="ECO:0007669"/>
    <property type="project" value="UniProtKB-KW"/>
</dbReference>
<reference evidence="2 3" key="2">
    <citation type="submission" date="2015-10" db="EMBL/GenBank/DDBJ databases">
        <title>Draft Genome Sequence of Prosthecomicrobium hirschii ATCC 27832.</title>
        <authorList>
            <person name="Daniel J."/>
            <person name="Givan S.A."/>
            <person name="Brun Y.V."/>
            <person name="Brown P.J."/>
        </authorList>
    </citation>
    <scope>NUCLEOTIDE SEQUENCE [LARGE SCALE GENOMIC DNA]</scope>
    <source>
        <strain evidence="2 3">16</strain>
    </source>
</reference>
<dbReference type="SUPFAM" id="SSF54292">
    <property type="entry name" value="2Fe-2S ferredoxin-like"/>
    <property type="match status" value="1"/>
</dbReference>
<evidence type="ECO:0000313" key="2">
    <source>
        <dbReference type="EMBL" id="KPL52695.1"/>
    </source>
</evidence>
<evidence type="ECO:0008006" key="4">
    <source>
        <dbReference type="Google" id="ProtNLM"/>
    </source>
</evidence>
<gene>
    <name evidence="2" type="ORF">ABB55_11080</name>
</gene>
<dbReference type="GO" id="GO:0051536">
    <property type="term" value="F:iron-sulfur cluster binding"/>
    <property type="evidence" value="ECO:0007669"/>
    <property type="project" value="InterPro"/>
</dbReference>
<dbReference type="RefSeq" id="WP_054358858.1">
    <property type="nucleotide sequence ID" value="NZ_JAPCYQ010000001.1"/>
</dbReference>
<dbReference type="AlphaFoldDB" id="A0A0P6W5W7"/>
<dbReference type="EMBL" id="LJYW01000001">
    <property type="protein sequence ID" value="KPL52695.1"/>
    <property type="molecule type" value="Genomic_DNA"/>
</dbReference>
<keyword evidence="1" id="KW-0560">Oxidoreductase</keyword>